<reference evidence="1" key="1">
    <citation type="submission" date="2019-01" db="EMBL/GenBank/DDBJ databases">
        <title>Whole genome sequencing and annotation enables comparative genome analysis that reveals unique features of the Chlamydia suis R19 Genome.</title>
        <authorList>
            <person name="Dimond Z.E."/>
        </authorList>
    </citation>
    <scope>NUCLEOTIDE SEQUENCE [LARGE SCALE GENOMIC DNA]</scope>
    <source>
        <strain evidence="1">R19</strain>
    </source>
</reference>
<organism evidence="1 2">
    <name type="scientific">Chlamydia suis</name>
    <dbReference type="NCBI Taxonomy" id="83559"/>
    <lineage>
        <taxon>Bacteria</taxon>
        <taxon>Pseudomonadati</taxon>
        <taxon>Chlamydiota</taxon>
        <taxon>Chlamydiia</taxon>
        <taxon>Chlamydiales</taxon>
        <taxon>Chlamydiaceae</taxon>
        <taxon>Chlamydia/Chlamydophila group</taxon>
        <taxon>Chlamydia</taxon>
    </lineage>
</organism>
<name>A0ABX6IRI8_9CHLA</name>
<accession>A0ABX6IRI8</accession>
<protein>
    <submittedName>
        <fullName evidence="1">Uncharacterized protein</fullName>
    </submittedName>
</protein>
<evidence type="ECO:0000313" key="2">
    <source>
        <dbReference type="Proteomes" id="UP000512184"/>
    </source>
</evidence>
<gene>
    <name evidence="1" type="primary">hypothetical protein</name>
    <name evidence="1" type="ORF">Chls_035</name>
</gene>
<dbReference type="EMBL" id="CP035278">
    <property type="protein sequence ID" value="QHP82910.1"/>
    <property type="molecule type" value="Genomic_DNA"/>
</dbReference>
<evidence type="ECO:0000313" key="1">
    <source>
        <dbReference type="EMBL" id="QHP82910.1"/>
    </source>
</evidence>
<keyword evidence="2" id="KW-1185">Reference proteome</keyword>
<proteinExistence type="predicted"/>
<sequence length="43" mass="5110">MENFCNLEPKIEKTLKEILFLESTSSQPIKRTVKEILCLTFFF</sequence>
<dbReference type="Proteomes" id="UP000512184">
    <property type="component" value="Chromosome"/>
</dbReference>